<dbReference type="PROSITE" id="PS51450">
    <property type="entry name" value="LRR"/>
    <property type="match status" value="1"/>
</dbReference>
<keyword evidence="1" id="KW-0433">Leucine-rich repeat</keyword>
<sequence>MDYIRDNFINRIFKVITGYSFDDYWVDIDRKLWSFKINSFEEVSSPKSEIFGSGECVKALEITHNKNIEYLPVKVYEKFSNLAAYSAYNSAIKEIRYENFENLFKLQKLVLENNKISHIPKDAFKNLNYLKYLLMDIGRLMIKFLKIWEIYENLI</sequence>
<evidence type="ECO:0000313" key="3">
    <source>
        <dbReference type="EMBL" id="CAG9809783.1"/>
    </source>
</evidence>
<dbReference type="Gene3D" id="3.80.10.10">
    <property type="entry name" value="Ribonuclease Inhibitor"/>
    <property type="match status" value="1"/>
</dbReference>
<dbReference type="EMBL" id="OU895879">
    <property type="protein sequence ID" value="CAG9809783.1"/>
    <property type="molecule type" value="Genomic_DNA"/>
</dbReference>
<evidence type="ECO:0000256" key="1">
    <source>
        <dbReference type="ARBA" id="ARBA00022614"/>
    </source>
</evidence>
<dbReference type="SUPFAM" id="SSF52058">
    <property type="entry name" value="L domain-like"/>
    <property type="match status" value="1"/>
</dbReference>
<dbReference type="InterPro" id="IPR003591">
    <property type="entry name" value="Leu-rich_rpt_typical-subtyp"/>
</dbReference>
<reference evidence="3" key="2">
    <citation type="submission" date="2022-10" db="EMBL/GenBank/DDBJ databases">
        <authorList>
            <consortium name="ENA_rothamsted_submissions"/>
            <consortium name="culmorum"/>
            <person name="King R."/>
        </authorList>
    </citation>
    <scope>NUCLEOTIDE SEQUENCE</scope>
</reference>
<evidence type="ECO:0000313" key="4">
    <source>
        <dbReference type="Proteomes" id="UP001153620"/>
    </source>
</evidence>
<dbReference type="Pfam" id="PF13855">
    <property type="entry name" value="LRR_8"/>
    <property type="match status" value="1"/>
</dbReference>
<organism evidence="3 4">
    <name type="scientific">Chironomus riparius</name>
    <dbReference type="NCBI Taxonomy" id="315576"/>
    <lineage>
        <taxon>Eukaryota</taxon>
        <taxon>Metazoa</taxon>
        <taxon>Ecdysozoa</taxon>
        <taxon>Arthropoda</taxon>
        <taxon>Hexapoda</taxon>
        <taxon>Insecta</taxon>
        <taxon>Pterygota</taxon>
        <taxon>Neoptera</taxon>
        <taxon>Endopterygota</taxon>
        <taxon>Diptera</taxon>
        <taxon>Nematocera</taxon>
        <taxon>Chironomoidea</taxon>
        <taxon>Chironomidae</taxon>
        <taxon>Chironominae</taxon>
        <taxon>Chironomus</taxon>
    </lineage>
</organism>
<dbReference type="InterPro" id="IPR001611">
    <property type="entry name" value="Leu-rich_rpt"/>
</dbReference>
<dbReference type="Proteomes" id="UP001153620">
    <property type="component" value="Chromosome 3"/>
</dbReference>
<keyword evidence="4" id="KW-1185">Reference proteome</keyword>
<gene>
    <name evidence="3" type="ORF">CHIRRI_LOCUS12603</name>
</gene>
<name>A0A9N9WUK0_9DIPT</name>
<evidence type="ECO:0000256" key="2">
    <source>
        <dbReference type="ARBA" id="ARBA00022737"/>
    </source>
</evidence>
<reference evidence="3" key="1">
    <citation type="submission" date="2022-01" db="EMBL/GenBank/DDBJ databases">
        <authorList>
            <person name="King R."/>
        </authorList>
    </citation>
    <scope>NUCLEOTIDE SEQUENCE</scope>
</reference>
<dbReference type="OrthoDB" id="6022531at2759"/>
<dbReference type="SMART" id="SM00369">
    <property type="entry name" value="LRR_TYP"/>
    <property type="match status" value="1"/>
</dbReference>
<dbReference type="InterPro" id="IPR032675">
    <property type="entry name" value="LRR_dom_sf"/>
</dbReference>
<proteinExistence type="predicted"/>
<keyword evidence="2" id="KW-0677">Repeat</keyword>
<protein>
    <submittedName>
        <fullName evidence="3">Uncharacterized protein</fullName>
    </submittedName>
</protein>
<dbReference type="AlphaFoldDB" id="A0A9N9WUK0"/>
<accession>A0A9N9WUK0</accession>